<dbReference type="InterPro" id="IPR001387">
    <property type="entry name" value="Cro/C1-type_HTH"/>
</dbReference>
<dbReference type="SMART" id="SM00530">
    <property type="entry name" value="HTH_XRE"/>
    <property type="match status" value="1"/>
</dbReference>
<keyword evidence="8" id="KW-1185">Reference proteome</keyword>
<reference evidence="7" key="2">
    <citation type="submission" date="2021-10" db="EMBL/GenBank/DDBJ databases">
        <title>Phylogenomics reveals ancestral predisposition of the termite-cultivated fungus Termitomyces towards a domesticated lifestyle.</title>
        <authorList>
            <person name="Auxier B."/>
            <person name="Grum-Grzhimaylo A."/>
            <person name="Cardenas M.E."/>
            <person name="Lodge J.D."/>
            <person name="Laessoe T."/>
            <person name="Pedersen O."/>
            <person name="Smith M.E."/>
            <person name="Kuyper T.W."/>
            <person name="Franco-Molano E.A."/>
            <person name="Baroni T.J."/>
            <person name="Aanen D.K."/>
        </authorList>
    </citation>
    <scope>NUCLEOTIDE SEQUENCE</scope>
    <source>
        <strain evidence="7">AP01</strain>
        <tissue evidence="7">Mycelium</tissue>
    </source>
</reference>
<comment type="function">
    <text evidence="5">Transcriptional coactivator that stimulates GCN4-dependent transcriptional activity by bridging the DNA-binding region of GCN4 and TBP (SPT15), thereby recruiting TBP to GCN4-bound promoters. Involved in induction of the ribosome quality control (RQC) pathway; a pathway that degrades nascent peptide chains during problematic translation. Required to prevent stalled ribosomes from frameshifting.</text>
</comment>
<dbReference type="EMBL" id="JABCKV010000030">
    <property type="protein sequence ID" value="KAG5645873.1"/>
    <property type="molecule type" value="Genomic_DNA"/>
</dbReference>
<sequence length="184" mass="20139">MSDDWDSKTVIGFKRQTAKVTKSESQLNGKHFLPLQRMDEVEVILKDTTQARRTGAVVGTDKKLSVGNKANQGTDHQRIAKLDRENEVAPPSKIAPSVGRAIQDGRMALKLSQKDIAQKINEKPSVLQDYESGKAIPNPQILGKLERVLGVKLRGACPSAGTWPRNNTIVGSDIGKKLETTKKS</sequence>
<keyword evidence="2" id="KW-0805">Transcription regulation</keyword>
<dbReference type="FunFam" id="1.10.260.40:FF:000018">
    <property type="entry name" value="Multiprotein bridging factor 1"/>
    <property type="match status" value="1"/>
</dbReference>
<accession>A0A9P7GBV9</accession>
<keyword evidence="4" id="KW-0804">Transcription</keyword>
<dbReference type="CDD" id="cd00093">
    <property type="entry name" value="HTH_XRE"/>
    <property type="match status" value="1"/>
</dbReference>
<proteinExistence type="inferred from homology"/>
<keyword evidence="3" id="KW-0238">DNA-binding</keyword>
<evidence type="ECO:0000256" key="3">
    <source>
        <dbReference type="ARBA" id="ARBA00023125"/>
    </source>
</evidence>
<evidence type="ECO:0000256" key="5">
    <source>
        <dbReference type="ARBA" id="ARBA00035107"/>
    </source>
</evidence>
<evidence type="ECO:0000256" key="4">
    <source>
        <dbReference type="ARBA" id="ARBA00023163"/>
    </source>
</evidence>
<dbReference type="Gene3D" id="1.10.260.40">
    <property type="entry name" value="lambda repressor-like DNA-binding domains"/>
    <property type="match status" value="1"/>
</dbReference>
<dbReference type="GO" id="GO:0003677">
    <property type="term" value="F:DNA binding"/>
    <property type="evidence" value="ECO:0007669"/>
    <property type="project" value="UniProtKB-KW"/>
</dbReference>
<dbReference type="PANTHER" id="PTHR10245">
    <property type="entry name" value="ENDOTHELIAL DIFFERENTIATION-RELATED FACTOR 1 MULTIPROTEIN BRIDGING FACTOR 1"/>
    <property type="match status" value="1"/>
</dbReference>
<evidence type="ECO:0000256" key="2">
    <source>
        <dbReference type="ARBA" id="ARBA00023015"/>
    </source>
</evidence>
<protein>
    <recommendedName>
        <fullName evidence="6">HTH cro/C1-type domain-containing protein</fullName>
    </recommendedName>
</protein>
<name>A0A9P7GBV9_9AGAR</name>
<dbReference type="InterPro" id="IPR013729">
    <property type="entry name" value="MBF1_N"/>
</dbReference>
<reference evidence="7" key="1">
    <citation type="submission" date="2020-07" db="EMBL/GenBank/DDBJ databases">
        <authorList>
            <person name="Nieuwenhuis M."/>
            <person name="Van De Peppel L.J.J."/>
        </authorList>
    </citation>
    <scope>NUCLEOTIDE SEQUENCE</scope>
    <source>
        <strain evidence="7">AP01</strain>
        <tissue evidence="7">Mycelium</tissue>
    </source>
</reference>
<dbReference type="PANTHER" id="PTHR10245:SF15">
    <property type="entry name" value="ENDOTHELIAL DIFFERENTIATION-RELATED FACTOR 1"/>
    <property type="match status" value="1"/>
</dbReference>
<evidence type="ECO:0000313" key="7">
    <source>
        <dbReference type="EMBL" id="KAG5645873.1"/>
    </source>
</evidence>
<dbReference type="OrthoDB" id="10253401at2759"/>
<dbReference type="Pfam" id="PF01381">
    <property type="entry name" value="HTH_3"/>
    <property type="match status" value="1"/>
</dbReference>
<dbReference type="Pfam" id="PF08523">
    <property type="entry name" value="MBF1"/>
    <property type="match status" value="1"/>
</dbReference>
<dbReference type="SUPFAM" id="SSF47413">
    <property type="entry name" value="lambda repressor-like DNA-binding domains"/>
    <property type="match status" value="1"/>
</dbReference>
<organism evidence="7 8">
    <name type="scientific">Asterophora parasitica</name>
    <dbReference type="NCBI Taxonomy" id="117018"/>
    <lineage>
        <taxon>Eukaryota</taxon>
        <taxon>Fungi</taxon>
        <taxon>Dikarya</taxon>
        <taxon>Basidiomycota</taxon>
        <taxon>Agaricomycotina</taxon>
        <taxon>Agaricomycetes</taxon>
        <taxon>Agaricomycetidae</taxon>
        <taxon>Agaricales</taxon>
        <taxon>Tricholomatineae</taxon>
        <taxon>Lyophyllaceae</taxon>
        <taxon>Asterophora</taxon>
    </lineage>
</organism>
<comment type="caution">
    <text evidence="7">The sequence shown here is derived from an EMBL/GenBank/DDBJ whole genome shotgun (WGS) entry which is preliminary data.</text>
</comment>
<dbReference type="InterPro" id="IPR010982">
    <property type="entry name" value="Lambda_DNA-bd_dom_sf"/>
</dbReference>
<dbReference type="PROSITE" id="PS50943">
    <property type="entry name" value="HTH_CROC1"/>
    <property type="match status" value="1"/>
</dbReference>
<dbReference type="AlphaFoldDB" id="A0A9P7GBV9"/>
<gene>
    <name evidence="7" type="ORF">DXG03_005020</name>
</gene>
<dbReference type="GO" id="GO:0005634">
    <property type="term" value="C:nucleus"/>
    <property type="evidence" value="ECO:0007669"/>
    <property type="project" value="TreeGrafter"/>
</dbReference>
<dbReference type="Proteomes" id="UP000775547">
    <property type="component" value="Unassembled WGS sequence"/>
</dbReference>
<feature type="domain" description="HTH cro/C1-type" evidence="6">
    <location>
        <begin position="102"/>
        <end position="156"/>
    </location>
</feature>
<evidence type="ECO:0000259" key="6">
    <source>
        <dbReference type="PROSITE" id="PS50943"/>
    </source>
</evidence>
<evidence type="ECO:0000313" key="8">
    <source>
        <dbReference type="Proteomes" id="UP000775547"/>
    </source>
</evidence>
<comment type="similarity">
    <text evidence="1">Belongs to the MBF1 family.</text>
</comment>
<evidence type="ECO:0000256" key="1">
    <source>
        <dbReference type="ARBA" id="ARBA00009802"/>
    </source>
</evidence>